<dbReference type="PANTHER" id="PTHR48070:SF6">
    <property type="entry name" value="ESTERASE OVCA2"/>
    <property type="match status" value="1"/>
</dbReference>
<evidence type="ECO:0000256" key="1">
    <source>
        <dbReference type="ARBA" id="ARBA00022801"/>
    </source>
</evidence>
<gene>
    <name evidence="3" type="ORF">QSP1433_LOCUS5165</name>
</gene>
<dbReference type="InterPro" id="IPR029058">
    <property type="entry name" value="AB_hydrolase_fold"/>
</dbReference>
<reference evidence="3" key="1">
    <citation type="submission" date="2021-01" db="EMBL/GenBank/DDBJ databases">
        <authorList>
            <person name="Corre E."/>
            <person name="Pelletier E."/>
            <person name="Niang G."/>
            <person name="Scheremetjew M."/>
            <person name="Finn R."/>
            <person name="Kale V."/>
            <person name="Holt S."/>
            <person name="Cochrane G."/>
            <person name="Meng A."/>
            <person name="Brown T."/>
            <person name="Cohen L."/>
        </authorList>
    </citation>
    <scope>NUCLEOTIDE SEQUENCE</scope>
    <source>
        <strain evidence="3">NY070348D</strain>
    </source>
</reference>
<protein>
    <recommendedName>
        <fullName evidence="2">Serine hydrolase domain-containing protein</fullName>
    </recommendedName>
</protein>
<dbReference type="InterPro" id="IPR005645">
    <property type="entry name" value="FSH-like_dom"/>
</dbReference>
<evidence type="ECO:0000259" key="2">
    <source>
        <dbReference type="Pfam" id="PF03959"/>
    </source>
</evidence>
<dbReference type="GO" id="GO:0005634">
    <property type="term" value="C:nucleus"/>
    <property type="evidence" value="ECO:0007669"/>
    <property type="project" value="TreeGrafter"/>
</dbReference>
<dbReference type="GO" id="GO:0005737">
    <property type="term" value="C:cytoplasm"/>
    <property type="evidence" value="ECO:0007669"/>
    <property type="project" value="TreeGrafter"/>
</dbReference>
<feature type="domain" description="Serine hydrolase" evidence="2">
    <location>
        <begin position="7"/>
        <end position="234"/>
    </location>
</feature>
<proteinExistence type="predicted"/>
<dbReference type="AlphaFoldDB" id="A0A7S2RMZ6"/>
<evidence type="ECO:0000313" key="3">
    <source>
        <dbReference type="EMBL" id="CAD9675698.1"/>
    </source>
</evidence>
<keyword evidence="1" id="KW-0378">Hydrolase</keyword>
<organism evidence="3">
    <name type="scientific">Mucochytrium quahogii</name>
    <dbReference type="NCBI Taxonomy" id="96639"/>
    <lineage>
        <taxon>Eukaryota</taxon>
        <taxon>Sar</taxon>
        <taxon>Stramenopiles</taxon>
        <taxon>Bigyra</taxon>
        <taxon>Labyrinthulomycetes</taxon>
        <taxon>Thraustochytrida</taxon>
        <taxon>Thraustochytriidae</taxon>
        <taxon>Mucochytrium</taxon>
    </lineage>
</organism>
<dbReference type="PANTHER" id="PTHR48070">
    <property type="entry name" value="ESTERASE OVCA2"/>
    <property type="match status" value="1"/>
</dbReference>
<dbReference type="GO" id="GO:0016787">
    <property type="term" value="F:hydrolase activity"/>
    <property type="evidence" value="ECO:0007669"/>
    <property type="project" value="UniProtKB-KW"/>
</dbReference>
<dbReference type="SUPFAM" id="SSF53474">
    <property type="entry name" value="alpha/beta-Hydrolases"/>
    <property type="match status" value="1"/>
</dbReference>
<dbReference type="InterPro" id="IPR050593">
    <property type="entry name" value="LovG"/>
</dbReference>
<sequence length="248" mass="27504">MLRSSTSEVRLLALHGRYQNAIKNAQALSGIRLNKALGENETVECSKVPFVKKCVEFQDDIPTSKLEYQDGNTVQLVGVDAPHIVTPKIRISSKNIRTKPRDPSTLGLACQTRAWYYEKDGVKTFGLEESIDHILEVARMHGPFDGLVGFSQGGCLGSLLLSQSFAETLGGNIGVFCSSYAYQDGLCFSPHIQSLHYFSRLDRMIRAEKSEKLCNSMNGQSVEHGSGHHIPADEFHKTLHSFLFGKKE</sequence>
<accession>A0A7S2RMZ6</accession>
<dbReference type="EMBL" id="HBHK01008335">
    <property type="protein sequence ID" value="CAD9675698.1"/>
    <property type="molecule type" value="Transcribed_RNA"/>
</dbReference>
<dbReference type="Gene3D" id="3.40.50.1820">
    <property type="entry name" value="alpha/beta hydrolase"/>
    <property type="match status" value="1"/>
</dbReference>
<dbReference type="Pfam" id="PF03959">
    <property type="entry name" value="FSH1"/>
    <property type="match status" value="1"/>
</dbReference>
<name>A0A7S2RMZ6_9STRA</name>